<keyword evidence="8" id="KW-1185">Reference proteome</keyword>
<gene>
    <name evidence="7" type="ORF">AM202_01645</name>
</gene>
<evidence type="ECO:0000256" key="4">
    <source>
        <dbReference type="ARBA" id="ARBA00022840"/>
    </source>
</evidence>
<dbReference type="InterPro" id="IPR054712">
    <property type="entry name" value="Cas3-like_dom"/>
</dbReference>
<dbReference type="Pfam" id="PF22590">
    <property type="entry name" value="Cas3-like_C_2"/>
    <property type="match status" value="1"/>
</dbReference>
<name>A0ABP2GSL2_9PAST</name>
<keyword evidence="4" id="KW-0067">ATP-binding</keyword>
<evidence type="ECO:0000256" key="5">
    <source>
        <dbReference type="ARBA" id="ARBA00023118"/>
    </source>
</evidence>
<evidence type="ECO:0000313" key="8">
    <source>
        <dbReference type="Proteomes" id="UP000003394"/>
    </source>
</evidence>
<reference evidence="7 8" key="1">
    <citation type="journal article" date="2010" name="Vet. Microbiol.">
        <title>Production of haemolysins by strains of the Actinobacillus minor/porcitonsillarum complex.</title>
        <authorList>
            <person name="Arya G."/>
            <person name="Niven D.F."/>
        </authorList>
    </citation>
    <scope>NUCLEOTIDE SEQUENCE [LARGE SCALE GENOMIC DNA]</scope>
    <source>
        <strain evidence="8">strain 202</strain>
    </source>
</reference>
<keyword evidence="5" id="KW-0051">Antiviral defense</keyword>
<comment type="caution">
    <text evidence="7">The sequence shown here is derived from an EMBL/GenBank/DDBJ whole genome shotgun (WGS) entry which is preliminary data.</text>
</comment>
<accession>A0ABP2GSL2</accession>
<sequence>MVSTQLIEAGVDVDFPVVYRAMAGLDSIIQTAGRCNREGKLPGLGKVVVFRAEQGAPSGSLKQGQDITEQMLAVGGLNNPLLPETFSEYFRRFRAKGEVDKYKVAHDLTMESSQENPLAIKFRTAAEKFRLIDNKGVALVVPFIPLIWQQEASPKIVQSTQLEVFFEQHLTNVAIDDWQKTLDDLRYPNPQNQDAFQTERPSLPEPFETWFAYLQSDPLTHKWVYRKLQRYTITVYEHELAKLPKGAVFERAGLLVLDTGYYCQLFGIDADDLVLPPEQSVL</sequence>
<dbReference type="Proteomes" id="UP000003394">
    <property type="component" value="Unassembled WGS sequence"/>
</dbReference>
<feature type="domain" description="CRISPR-associated nuclease/helicase Cas3" evidence="6">
    <location>
        <begin position="1"/>
        <end position="39"/>
    </location>
</feature>
<evidence type="ECO:0000313" key="7">
    <source>
        <dbReference type="EMBL" id="EEV24887.1"/>
    </source>
</evidence>
<keyword evidence="3" id="KW-0347">Helicase</keyword>
<keyword evidence="2" id="KW-0378">Hydrolase</keyword>
<organism evidence="7 8">
    <name type="scientific">Actinobacillus minor 202</name>
    <dbReference type="NCBI Taxonomy" id="591023"/>
    <lineage>
        <taxon>Bacteria</taxon>
        <taxon>Pseudomonadati</taxon>
        <taxon>Pseudomonadota</taxon>
        <taxon>Gammaproteobacteria</taxon>
        <taxon>Pasteurellales</taxon>
        <taxon>Pasteurellaceae</taxon>
        <taxon>Actinobacillus</taxon>
    </lineage>
</organism>
<keyword evidence="1" id="KW-0547">Nucleotide-binding</keyword>
<evidence type="ECO:0000256" key="3">
    <source>
        <dbReference type="ARBA" id="ARBA00022806"/>
    </source>
</evidence>
<evidence type="ECO:0000256" key="2">
    <source>
        <dbReference type="ARBA" id="ARBA00022801"/>
    </source>
</evidence>
<dbReference type="EMBL" id="ACFT01000085">
    <property type="protein sequence ID" value="EEV24887.1"/>
    <property type="molecule type" value="Genomic_DNA"/>
</dbReference>
<evidence type="ECO:0000259" key="6">
    <source>
        <dbReference type="Pfam" id="PF22590"/>
    </source>
</evidence>
<protein>
    <submittedName>
        <fullName evidence="7">CRISPR-associated helicase Cas3</fullName>
    </submittedName>
</protein>
<proteinExistence type="predicted"/>
<evidence type="ECO:0000256" key="1">
    <source>
        <dbReference type="ARBA" id="ARBA00022741"/>
    </source>
</evidence>